<accession>A0A7Y0ESY6</accession>
<comment type="caution">
    <text evidence="1">The sequence shown here is derived from an EMBL/GenBank/DDBJ whole genome shotgun (WGS) entry which is preliminary data.</text>
</comment>
<protein>
    <submittedName>
        <fullName evidence="1">Transposase</fullName>
    </submittedName>
</protein>
<gene>
    <name evidence="1" type="ORF">G1C98_0149</name>
</gene>
<organism evidence="1 2">
    <name type="scientific">Bifidobacterium erythrocebi</name>
    <dbReference type="NCBI Taxonomy" id="2675325"/>
    <lineage>
        <taxon>Bacteria</taxon>
        <taxon>Bacillati</taxon>
        <taxon>Actinomycetota</taxon>
        <taxon>Actinomycetes</taxon>
        <taxon>Bifidobacteriales</taxon>
        <taxon>Bifidobacteriaceae</taxon>
        <taxon>Bifidobacterium</taxon>
    </lineage>
</organism>
<dbReference type="Proteomes" id="UP000529710">
    <property type="component" value="Unassembled WGS sequence"/>
</dbReference>
<proteinExistence type="predicted"/>
<dbReference type="AlphaFoldDB" id="A0A7Y0ESY6"/>
<dbReference type="EMBL" id="JAAIIF010000003">
    <property type="protein sequence ID" value="NMM95413.1"/>
    <property type="molecule type" value="Genomic_DNA"/>
</dbReference>
<dbReference type="RefSeq" id="WP_277347553.1">
    <property type="nucleotide sequence ID" value="NZ_JAAIIF010000003.1"/>
</dbReference>
<evidence type="ECO:0000313" key="1">
    <source>
        <dbReference type="EMBL" id="NMM95413.1"/>
    </source>
</evidence>
<reference evidence="1 2" key="1">
    <citation type="submission" date="2020-02" db="EMBL/GenBank/DDBJ databases">
        <title>Characterization of phylogenetic diversity of novel bifidobacterial species isolated in Czech ZOOs.</title>
        <authorList>
            <person name="Lugli G.A."/>
            <person name="Vera N.B."/>
            <person name="Ventura M."/>
        </authorList>
    </citation>
    <scope>NUCLEOTIDE SEQUENCE [LARGE SCALE GENOMIC DNA]</scope>
    <source>
        <strain evidence="1 2">DSM 109960</strain>
    </source>
</reference>
<sequence>MATAHSLFTLKEASYLQSLPAVKRVTATRITYEESFKVECVR</sequence>
<evidence type="ECO:0000313" key="2">
    <source>
        <dbReference type="Proteomes" id="UP000529710"/>
    </source>
</evidence>
<name>A0A7Y0ESY6_9BIFI</name>
<keyword evidence="2" id="KW-1185">Reference proteome</keyword>